<dbReference type="GO" id="GO:0035282">
    <property type="term" value="P:segmentation"/>
    <property type="evidence" value="ECO:0007669"/>
    <property type="project" value="UniProtKB-KW"/>
</dbReference>
<evidence type="ECO:0000256" key="12">
    <source>
        <dbReference type="ARBA" id="ARBA00023242"/>
    </source>
</evidence>
<comment type="function">
    <text evidence="1">Gap class segmentation protein that controls development of head structures.</text>
</comment>
<evidence type="ECO:0000256" key="9">
    <source>
        <dbReference type="ARBA" id="ARBA00022771"/>
    </source>
</evidence>
<feature type="region of interest" description="Disordered" evidence="14">
    <location>
        <begin position="182"/>
        <end position="209"/>
    </location>
</feature>
<dbReference type="OrthoDB" id="10015593at2759"/>
<feature type="region of interest" description="Disordered" evidence="14">
    <location>
        <begin position="51"/>
        <end position="101"/>
    </location>
</feature>
<dbReference type="PANTHER" id="PTHR24404:SF55">
    <property type="entry name" value="ZINC FINGER PROTEIN PEGASUS"/>
    <property type="match status" value="1"/>
</dbReference>
<evidence type="ECO:0000313" key="16">
    <source>
        <dbReference type="EMBL" id="KAF2905158.1"/>
    </source>
</evidence>
<evidence type="ECO:0000256" key="3">
    <source>
        <dbReference type="ARBA" id="ARBA00007746"/>
    </source>
</evidence>
<dbReference type="Proteomes" id="UP000801492">
    <property type="component" value="Unassembled WGS sequence"/>
</dbReference>
<dbReference type="PROSITE" id="PS50157">
    <property type="entry name" value="ZINC_FINGER_C2H2_2"/>
    <property type="match status" value="2"/>
</dbReference>
<evidence type="ECO:0000256" key="13">
    <source>
        <dbReference type="PROSITE-ProRule" id="PRU00042"/>
    </source>
</evidence>
<evidence type="ECO:0000256" key="7">
    <source>
        <dbReference type="ARBA" id="ARBA00022723"/>
    </source>
</evidence>
<feature type="domain" description="C2H2-type" evidence="15">
    <location>
        <begin position="257"/>
        <end position="284"/>
    </location>
</feature>
<dbReference type="InterPro" id="IPR013087">
    <property type="entry name" value="Znf_C2H2_type"/>
</dbReference>
<evidence type="ECO:0000256" key="14">
    <source>
        <dbReference type="SAM" id="MobiDB-lite"/>
    </source>
</evidence>
<dbReference type="EMBL" id="VTPC01000593">
    <property type="protein sequence ID" value="KAF2905158.1"/>
    <property type="molecule type" value="Genomic_DNA"/>
</dbReference>
<dbReference type="Gene3D" id="3.30.160.60">
    <property type="entry name" value="Classic Zinc Finger"/>
    <property type="match status" value="3"/>
</dbReference>
<evidence type="ECO:0000259" key="15">
    <source>
        <dbReference type="PROSITE" id="PS50157"/>
    </source>
</evidence>
<dbReference type="GO" id="GO:0000122">
    <property type="term" value="P:negative regulation of transcription by RNA polymerase II"/>
    <property type="evidence" value="ECO:0007669"/>
    <property type="project" value="UniProtKB-ARBA"/>
</dbReference>
<gene>
    <name evidence="16" type="ORF">ILUMI_01018</name>
</gene>
<evidence type="ECO:0000256" key="1">
    <source>
        <dbReference type="ARBA" id="ARBA00003983"/>
    </source>
</evidence>
<dbReference type="GO" id="GO:0040034">
    <property type="term" value="P:regulation of development, heterochronic"/>
    <property type="evidence" value="ECO:0007669"/>
    <property type="project" value="UniProtKB-ARBA"/>
</dbReference>
<keyword evidence="10" id="KW-0862">Zinc</keyword>
<dbReference type="PROSITE" id="PS00028">
    <property type="entry name" value="ZINC_FINGER_C2H2_1"/>
    <property type="match status" value="3"/>
</dbReference>
<dbReference type="GO" id="GO:0000978">
    <property type="term" value="F:RNA polymerase II cis-regulatory region sequence-specific DNA binding"/>
    <property type="evidence" value="ECO:0007669"/>
    <property type="project" value="TreeGrafter"/>
</dbReference>
<feature type="region of interest" description="Disordered" evidence="14">
    <location>
        <begin position="353"/>
        <end position="384"/>
    </location>
</feature>
<keyword evidence="7" id="KW-0479">Metal-binding</keyword>
<evidence type="ECO:0000256" key="4">
    <source>
        <dbReference type="ARBA" id="ARBA00013638"/>
    </source>
</evidence>
<evidence type="ECO:0000256" key="10">
    <source>
        <dbReference type="ARBA" id="ARBA00022833"/>
    </source>
</evidence>
<dbReference type="InterPro" id="IPR036236">
    <property type="entry name" value="Znf_C2H2_sf"/>
</dbReference>
<dbReference type="FunFam" id="3.30.160.60:FF:001301">
    <property type="entry name" value="Blast:Protein hunchback"/>
    <property type="match status" value="1"/>
</dbReference>
<keyword evidence="8" id="KW-0677">Repeat</keyword>
<dbReference type="GO" id="GO:0008270">
    <property type="term" value="F:zinc ion binding"/>
    <property type="evidence" value="ECO:0007669"/>
    <property type="project" value="UniProtKB-KW"/>
</dbReference>
<feature type="compositionally biased region" description="Polar residues" evidence="14">
    <location>
        <begin position="81"/>
        <end position="101"/>
    </location>
</feature>
<dbReference type="FunFam" id="3.30.160.60:FF:001482">
    <property type="entry name" value="Hunchback"/>
    <property type="match status" value="1"/>
</dbReference>
<feature type="region of interest" description="Disordered" evidence="14">
    <location>
        <begin position="130"/>
        <end position="166"/>
    </location>
</feature>
<feature type="domain" description="C2H2-type" evidence="15">
    <location>
        <begin position="285"/>
        <end position="312"/>
    </location>
</feature>
<comment type="caution">
    <text evidence="16">The sequence shown here is derived from an EMBL/GenBank/DDBJ whole genome shotgun (WGS) entry which is preliminary data.</text>
</comment>
<dbReference type="SMART" id="SM00355">
    <property type="entry name" value="ZnF_C2H2"/>
    <property type="match status" value="6"/>
</dbReference>
<dbReference type="AlphaFoldDB" id="A0A8K0GPM5"/>
<feature type="compositionally biased region" description="Basic and acidic residues" evidence="14">
    <location>
        <begin position="469"/>
        <end position="478"/>
    </location>
</feature>
<evidence type="ECO:0000256" key="5">
    <source>
        <dbReference type="ARBA" id="ARBA00022473"/>
    </source>
</evidence>
<evidence type="ECO:0000256" key="2">
    <source>
        <dbReference type="ARBA" id="ARBA00004123"/>
    </source>
</evidence>
<keyword evidence="6" id="KW-0302">Gap protein</keyword>
<evidence type="ECO:0000256" key="11">
    <source>
        <dbReference type="ARBA" id="ARBA00023125"/>
    </source>
</evidence>
<accession>A0A8K0GPM5</accession>
<feature type="compositionally biased region" description="Basic residues" evidence="14">
    <location>
        <begin position="479"/>
        <end position="489"/>
    </location>
</feature>
<keyword evidence="12" id="KW-0539">Nucleus</keyword>
<dbReference type="SUPFAM" id="SSF57667">
    <property type="entry name" value="beta-beta-alpha zinc fingers"/>
    <property type="match status" value="2"/>
</dbReference>
<dbReference type="Pfam" id="PF00096">
    <property type="entry name" value="zf-C2H2"/>
    <property type="match status" value="1"/>
</dbReference>
<keyword evidence="5" id="KW-0217">Developmental protein</keyword>
<comment type="subcellular location">
    <subcellularLocation>
        <location evidence="2">Nucleus</location>
    </subcellularLocation>
</comment>
<keyword evidence="9 13" id="KW-0863">Zinc-finger</keyword>
<evidence type="ECO:0000256" key="6">
    <source>
        <dbReference type="ARBA" id="ARBA00022492"/>
    </source>
</evidence>
<feature type="region of interest" description="Disordered" evidence="14">
    <location>
        <begin position="428"/>
        <end position="489"/>
    </location>
</feature>
<evidence type="ECO:0000313" key="17">
    <source>
        <dbReference type="Proteomes" id="UP000801492"/>
    </source>
</evidence>
<dbReference type="InterPro" id="IPR050589">
    <property type="entry name" value="Ikaros_C2H2-ZF"/>
</dbReference>
<organism evidence="16 17">
    <name type="scientific">Ignelater luminosus</name>
    <name type="common">Cucubano</name>
    <name type="synonym">Pyrophorus luminosus</name>
    <dbReference type="NCBI Taxonomy" id="2038154"/>
    <lineage>
        <taxon>Eukaryota</taxon>
        <taxon>Metazoa</taxon>
        <taxon>Ecdysozoa</taxon>
        <taxon>Arthropoda</taxon>
        <taxon>Hexapoda</taxon>
        <taxon>Insecta</taxon>
        <taxon>Pterygota</taxon>
        <taxon>Neoptera</taxon>
        <taxon>Endopterygota</taxon>
        <taxon>Coleoptera</taxon>
        <taxon>Polyphaga</taxon>
        <taxon>Elateriformia</taxon>
        <taxon>Elateroidea</taxon>
        <taxon>Elateridae</taxon>
        <taxon>Agrypninae</taxon>
        <taxon>Pyrophorini</taxon>
        <taxon>Ignelater</taxon>
    </lineage>
</organism>
<comment type="similarity">
    <text evidence="3">Belongs to the hunchback C2H2-type zinc-finger protein family.</text>
</comment>
<dbReference type="GO" id="GO:0003700">
    <property type="term" value="F:DNA-binding transcription factor activity"/>
    <property type="evidence" value="ECO:0007669"/>
    <property type="project" value="TreeGrafter"/>
</dbReference>
<feature type="compositionally biased region" description="Low complexity" evidence="14">
    <location>
        <begin position="65"/>
        <end position="80"/>
    </location>
</feature>
<dbReference type="PANTHER" id="PTHR24404">
    <property type="entry name" value="ZINC FINGER PROTEIN"/>
    <property type="match status" value="1"/>
</dbReference>
<feature type="compositionally biased region" description="Polar residues" evidence="14">
    <location>
        <begin position="133"/>
        <end position="164"/>
    </location>
</feature>
<protein>
    <recommendedName>
        <fullName evidence="4">Protein hunchback</fullName>
    </recommendedName>
</protein>
<reference evidence="16" key="1">
    <citation type="submission" date="2019-08" db="EMBL/GenBank/DDBJ databases">
        <title>The genome of the North American firefly Photinus pyralis.</title>
        <authorList>
            <consortium name="Photinus pyralis genome working group"/>
            <person name="Fallon T.R."/>
            <person name="Sander Lower S.E."/>
            <person name="Weng J.-K."/>
        </authorList>
    </citation>
    <scope>NUCLEOTIDE SEQUENCE</scope>
    <source>
        <strain evidence="16">TRF0915ILg1</strain>
        <tissue evidence="16">Whole body</tissue>
    </source>
</reference>
<keyword evidence="11" id="KW-0238">DNA-binding</keyword>
<name>A0A8K0GPM5_IGNLU</name>
<sequence>MRGGVIVDRNMSSTCLQGSLARPLGGYQPNVIMEPHSAAPAWQLHHPIFPKQEPMDEDRNDSGITSGSEFHSSSPGSETSQDYSRTATYSTSQTDQNPQTSTYYSTRLMSRLPSSPLGYNSNIPKNLDYQSIIPPNTNNLQVPSTSNQSRVKSEGNTEIMQTDNLENEDPLRSLEFALENTGLLPQPAPSTSPKTISEHSDDKSDDDIENEQSIRVPRMNSHGKVKTHKCKQCNFVAYTKFDFWEHSKGHIKADKLLTCLRCPFVTEYKHHLEYHMRNHTGSKPYKCSKCSYSCVNKSMLNSHLKSHSNVYQYRCANCNYASKYCHSLKLHLRKYHHKPAMVLNPDGTPNPYPIVDVYGTRRGPKQKQASKAEGRRSPTESPLQNPFAQYANLLNNAVPQMPLPLSYHFFTGLQNPMPNPLLFPVNLENLPNPASSPEHKSEQERPSSNCSSPPATSVDQETPQVLDLSKPDSSPEKKKPPKNRRKGRAFKLENLPVNDSSDDEDDLVSNAFNNRVTLPEKASEDKHEEVINNNDNKLSCQHCNISFGDIVLYTMHMGYHGYTDPFTCNMCGEQCKDKVSFFLHIARNPHT</sequence>
<keyword evidence="17" id="KW-1185">Reference proteome</keyword>
<proteinExistence type="inferred from homology"/>
<feature type="compositionally biased region" description="Polar residues" evidence="14">
    <location>
        <begin position="446"/>
        <end position="463"/>
    </location>
</feature>
<dbReference type="GO" id="GO:0005634">
    <property type="term" value="C:nucleus"/>
    <property type="evidence" value="ECO:0007669"/>
    <property type="project" value="UniProtKB-SubCell"/>
</dbReference>
<evidence type="ECO:0000256" key="8">
    <source>
        <dbReference type="ARBA" id="ARBA00022737"/>
    </source>
</evidence>